<sequence length="203" mass="22621">MSRAQLQTFVREALATGQDRGAIAAALAHAGWDDREVARALDLYADSDFPVPVPRPRPAISARDALFYALMFIALVNAALALVHLMHAGIEQLWGDPETRFYNTDWWLAEFLVFTPIYLRLAHLDRRNCRRDPRRRLSPVRQWLTALAVLVAAVSLLGCFVVTIHGALQGDRELVFFAKTAATAVVAGAVLLMFLRPADLDDR</sequence>
<evidence type="ECO:0000313" key="3">
    <source>
        <dbReference type="EMBL" id="MEV8466569.1"/>
    </source>
</evidence>
<feature type="transmembrane region" description="Helical" evidence="1">
    <location>
        <begin position="143"/>
        <end position="168"/>
    </location>
</feature>
<feature type="transmembrane region" description="Helical" evidence="1">
    <location>
        <begin position="65"/>
        <end position="86"/>
    </location>
</feature>
<dbReference type="EMBL" id="JBFBVU010000006">
    <property type="protein sequence ID" value="MEV8466569.1"/>
    <property type="molecule type" value="Genomic_DNA"/>
</dbReference>
<keyword evidence="4" id="KW-1185">Reference proteome</keyword>
<dbReference type="Proteomes" id="UP001553161">
    <property type="component" value="Unassembled WGS sequence"/>
</dbReference>
<keyword evidence="1" id="KW-0812">Transmembrane</keyword>
<evidence type="ECO:0000256" key="1">
    <source>
        <dbReference type="SAM" id="Phobius"/>
    </source>
</evidence>
<feature type="transmembrane region" description="Helical" evidence="1">
    <location>
        <begin position="106"/>
        <end position="122"/>
    </location>
</feature>
<evidence type="ECO:0000313" key="4">
    <source>
        <dbReference type="Proteomes" id="UP001553161"/>
    </source>
</evidence>
<keyword evidence="1" id="KW-1133">Transmembrane helix</keyword>
<proteinExistence type="predicted"/>
<keyword evidence="1" id="KW-0472">Membrane</keyword>
<accession>A0ABV3L4Q9</accession>
<gene>
    <name evidence="3" type="ORF">AB0T83_07215</name>
</gene>
<name>A0ABV3L4Q9_9RHOB</name>
<protein>
    <submittedName>
        <fullName evidence="3">DUF5671 domain-containing protein</fullName>
    </submittedName>
</protein>
<feature type="domain" description="DUF5671" evidence="2">
    <location>
        <begin position="65"/>
        <end position="191"/>
    </location>
</feature>
<organism evidence="3 4">
    <name type="scientific">Meridianimarinicoccus marinus</name>
    <dbReference type="NCBI Taxonomy" id="3231483"/>
    <lineage>
        <taxon>Bacteria</taxon>
        <taxon>Pseudomonadati</taxon>
        <taxon>Pseudomonadota</taxon>
        <taxon>Alphaproteobacteria</taxon>
        <taxon>Rhodobacterales</taxon>
        <taxon>Paracoccaceae</taxon>
        <taxon>Meridianimarinicoccus</taxon>
    </lineage>
</organism>
<comment type="caution">
    <text evidence="3">The sequence shown here is derived from an EMBL/GenBank/DDBJ whole genome shotgun (WGS) entry which is preliminary data.</text>
</comment>
<reference evidence="3 4" key="1">
    <citation type="submission" date="2024-07" db="EMBL/GenBank/DDBJ databases">
        <authorList>
            <person name="Kang M."/>
        </authorList>
    </citation>
    <scope>NUCLEOTIDE SEQUENCE [LARGE SCALE GENOMIC DNA]</scope>
    <source>
        <strain evidence="3 4">DFM31</strain>
    </source>
</reference>
<dbReference type="RefSeq" id="WP_366192364.1">
    <property type="nucleotide sequence ID" value="NZ_JBFBVU010000006.1"/>
</dbReference>
<evidence type="ECO:0000259" key="2">
    <source>
        <dbReference type="Pfam" id="PF18920"/>
    </source>
</evidence>
<feature type="transmembrane region" description="Helical" evidence="1">
    <location>
        <begin position="174"/>
        <end position="195"/>
    </location>
</feature>
<dbReference type="InterPro" id="IPR043728">
    <property type="entry name" value="DUF5671"/>
</dbReference>
<dbReference type="Pfam" id="PF18920">
    <property type="entry name" value="DUF5671"/>
    <property type="match status" value="1"/>
</dbReference>